<dbReference type="InterPro" id="IPR020449">
    <property type="entry name" value="Tscrpt_reg_AraC-type_HTH"/>
</dbReference>
<dbReference type="EMBL" id="QJVJ01000003">
    <property type="protein sequence ID" value="PYI55861.1"/>
    <property type="molecule type" value="Genomic_DNA"/>
</dbReference>
<dbReference type="Gene3D" id="1.10.10.60">
    <property type="entry name" value="Homeodomain-like"/>
    <property type="match status" value="2"/>
</dbReference>
<evidence type="ECO:0000256" key="2">
    <source>
        <dbReference type="ARBA" id="ARBA00023125"/>
    </source>
</evidence>
<dbReference type="SUPFAM" id="SSF46689">
    <property type="entry name" value="Homeodomain-like"/>
    <property type="match status" value="2"/>
</dbReference>
<keyword evidence="6" id="KW-1185">Reference proteome</keyword>
<dbReference type="InterPro" id="IPR018062">
    <property type="entry name" value="HTH_AraC-typ_CS"/>
</dbReference>
<dbReference type="PROSITE" id="PS00041">
    <property type="entry name" value="HTH_ARAC_FAMILY_1"/>
    <property type="match status" value="1"/>
</dbReference>
<feature type="domain" description="HTH araC/xylS-type" evidence="4">
    <location>
        <begin position="190"/>
        <end position="288"/>
    </location>
</feature>
<dbReference type="Pfam" id="PF12833">
    <property type="entry name" value="HTH_18"/>
    <property type="match status" value="1"/>
</dbReference>
<gene>
    <name evidence="5" type="ORF">DLM86_09105</name>
</gene>
<dbReference type="InterPro" id="IPR009057">
    <property type="entry name" value="Homeodomain-like_sf"/>
</dbReference>
<sequence length="291" mass="33886">MDLSALTPYVRKAMDHTAPAGWHLRERVLFDYELLYVKEGRVLVTVRDRAYEGVPGDLFLFKPREPHSLRVGTESPFRQPHIHFDLYERPDSPDVKISFKPEHEMTAQEHEWFREDVLSAPPFMVPNHIRPVGKSAVEALVFAMIDEYERKLPYYETNLKGLFVQLWTLLLRELHWQERPHVLSNWETLQAVKLLMSRSLDRELTVDELAAAANMSKYYFIRAFKSAFGAPPIKYHLTMRIEKAKELIQFTSMPVTEIAARLGFPSIHAFSRAFRHAEGVAPTYYRGKKGE</sequence>
<dbReference type="AlphaFoldDB" id="A0A2V5K8N9"/>
<evidence type="ECO:0000256" key="1">
    <source>
        <dbReference type="ARBA" id="ARBA00023015"/>
    </source>
</evidence>
<evidence type="ECO:0000259" key="4">
    <source>
        <dbReference type="PROSITE" id="PS01124"/>
    </source>
</evidence>
<dbReference type="Pfam" id="PF02311">
    <property type="entry name" value="AraC_binding"/>
    <property type="match status" value="1"/>
</dbReference>
<dbReference type="InterPro" id="IPR037923">
    <property type="entry name" value="HTH-like"/>
</dbReference>
<dbReference type="SUPFAM" id="SSF51215">
    <property type="entry name" value="Regulatory protein AraC"/>
    <property type="match status" value="1"/>
</dbReference>
<dbReference type="SMART" id="SM00342">
    <property type="entry name" value="HTH_ARAC"/>
    <property type="match status" value="1"/>
</dbReference>
<reference evidence="5 6" key="1">
    <citation type="submission" date="2018-05" db="EMBL/GenBank/DDBJ databases">
        <title>Paenibacillus flagellatus sp. nov., isolated from selenium mineral soil.</title>
        <authorList>
            <person name="Dai X."/>
        </authorList>
    </citation>
    <scope>NUCLEOTIDE SEQUENCE [LARGE SCALE GENOMIC DNA]</scope>
    <source>
        <strain evidence="5 6">DXL2</strain>
    </source>
</reference>
<protein>
    <submittedName>
        <fullName evidence="5">AraC family transcriptional regulator</fullName>
    </submittedName>
</protein>
<dbReference type="PANTHER" id="PTHR43280:SF2">
    <property type="entry name" value="HTH-TYPE TRANSCRIPTIONAL REGULATOR EXSA"/>
    <property type="match status" value="1"/>
</dbReference>
<organism evidence="5 6">
    <name type="scientific">Paenibacillus flagellatus</name>
    <dbReference type="NCBI Taxonomy" id="2211139"/>
    <lineage>
        <taxon>Bacteria</taxon>
        <taxon>Bacillati</taxon>
        <taxon>Bacillota</taxon>
        <taxon>Bacilli</taxon>
        <taxon>Bacillales</taxon>
        <taxon>Paenibacillaceae</taxon>
        <taxon>Paenibacillus</taxon>
    </lineage>
</organism>
<dbReference type="Proteomes" id="UP000247476">
    <property type="component" value="Unassembled WGS sequence"/>
</dbReference>
<evidence type="ECO:0000256" key="3">
    <source>
        <dbReference type="ARBA" id="ARBA00023163"/>
    </source>
</evidence>
<dbReference type="OrthoDB" id="2831254at2"/>
<accession>A0A2V5K8N9</accession>
<comment type="caution">
    <text evidence="5">The sequence shown here is derived from an EMBL/GenBank/DDBJ whole genome shotgun (WGS) entry which is preliminary data.</text>
</comment>
<dbReference type="GO" id="GO:0003700">
    <property type="term" value="F:DNA-binding transcription factor activity"/>
    <property type="evidence" value="ECO:0007669"/>
    <property type="project" value="InterPro"/>
</dbReference>
<dbReference type="RefSeq" id="WP_110839661.1">
    <property type="nucleotide sequence ID" value="NZ_QJVJ01000003.1"/>
</dbReference>
<dbReference type="Gene3D" id="2.60.120.10">
    <property type="entry name" value="Jelly Rolls"/>
    <property type="match status" value="1"/>
</dbReference>
<dbReference type="PANTHER" id="PTHR43280">
    <property type="entry name" value="ARAC-FAMILY TRANSCRIPTIONAL REGULATOR"/>
    <property type="match status" value="1"/>
</dbReference>
<name>A0A2V5K8N9_9BACL</name>
<dbReference type="PRINTS" id="PR00032">
    <property type="entry name" value="HTHARAC"/>
</dbReference>
<dbReference type="InterPro" id="IPR014710">
    <property type="entry name" value="RmlC-like_jellyroll"/>
</dbReference>
<dbReference type="InterPro" id="IPR018060">
    <property type="entry name" value="HTH_AraC"/>
</dbReference>
<evidence type="ECO:0000313" key="6">
    <source>
        <dbReference type="Proteomes" id="UP000247476"/>
    </source>
</evidence>
<keyword evidence="2" id="KW-0238">DNA-binding</keyword>
<dbReference type="InterPro" id="IPR003313">
    <property type="entry name" value="AraC-bd"/>
</dbReference>
<proteinExistence type="predicted"/>
<keyword evidence="3" id="KW-0804">Transcription</keyword>
<dbReference type="PROSITE" id="PS01124">
    <property type="entry name" value="HTH_ARAC_FAMILY_2"/>
    <property type="match status" value="1"/>
</dbReference>
<evidence type="ECO:0000313" key="5">
    <source>
        <dbReference type="EMBL" id="PYI55861.1"/>
    </source>
</evidence>
<keyword evidence="1" id="KW-0805">Transcription regulation</keyword>
<dbReference type="GO" id="GO:0043565">
    <property type="term" value="F:sequence-specific DNA binding"/>
    <property type="evidence" value="ECO:0007669"/>
    <property type="project" value="InterPro"/>
</dbReference>